<dbReference type="AlphaFoldDB" id="A0A8H6YRH9"/>
<dbReference type="GO" id="GO:0016787">
    <property type="term" value="F:hydrolase activity"/>
    <property type="evidence" value="ECO:0007669"/>
    <property type="project" value="UniProtKB-KW"/>
</dbReference>
<organism evidence="2 3">
    <name type="scientific">Mycena venus</name>
    <dbReference type="NCBI Taxonomy" id="2733690"/>
    <lineage>
        <taxon>Eukaryota</taxon>
        <taxon>Fungi</taxon>
        <taxon>Dikarya</taxon>
        <taxon>Basidiomycota</taxon>
        <taxon>Agaricomycotina</taxon>
        <taxon>Agaricomycetes</taxon>
        <taxon>Agaricomycetidae</taxon>
        <taxon>Agaricales</taxon>
        <taxon>Marasmiineae</taxon>
        <taxon>Mycenaceae</taxon>
        <taxon>Mycena</taxon>
    </lineage>
</organism>
<name>A0A8H6YRH9_9AGAR</name>
<feature type="transmembrane region" description="Helical" evidence="1">
    <location>
        <begin position="29"/>
        <end position="48"/>
    </location>
</feature>
<protein>
    <submittedName>
        <fullName evidence="2">Glycoside hydrolase family 76 protein</fullName>
    </submittedName>
</protein>
<reference evidence="2" key="1">
    <citation type="submission" date="2020-05" db="EMBL/GenBank/DDBJ databases">
        <title>Mycena genomes resolve the evolution of fungal bioluminescence.</title>
        <authorList>
            <person name="Tsai I.J."/>
        </authorList>
    </citation>
    <scope>NUCLEOTIDE SEQUENCE</scope>
    <source>
        <strain evidence="2">CCC161011</strain>
    </source>
</reference>
<dbReference type="OrthoDB" id="3067581at2759"/>
<accession>A0A8H6YRH9</accession>
<evidence type="ECO:0000256" key="1">
    <source>
        <dbReference type="SAM" id="Phobius"/>
    </source>
</evidence>
<dbReference type="Proteomes" id="UP000620124">
    <property type="component" value="Unassembled WGS sequence"/>
</dbReference>
<dbReference type="EMBL" id="JACAZI010000003">
    <property type="protein sequence ID" value="KAF7365880.1"/>
    <property type="molecule type" value="Genomic_DNA"/>
</dbReference>
<keyword evidence="1" id="KW-0472">Membrane</keyword>
<evidence type="ECO:0000313" key="2">
    <source>
        <dbReference type="EMBL" id="KAF7365880.1"/>
    </source>
</evidence>
<gene>
    <name evidence="2" type="ORF">MVEN_00462700</name>
</gene>
<keyword evidence="1" id="KW-1133">Transmembrane helix</keyword>
<keyword evidence="1" id="KW-0812">Transmembrane</keyword>
<sequence length="119" mass="13286">MHEDGLISLTGDWKPHIHSRPLTFQVTSLMLPLLSLVVSFQLLVLCRGGQLVSSSWRRPNVTISLEDRINIAGMAIETAMSKLGPDAQFDGHPSRHAGHLYSQMAKFDIVSNQTKYRDT</sequence>
<keyword evidence="2" id="KW-0378">Hydrolase</keyword>
<proteinExistence type="predicted"/>
<evidence type="ECO:0000313" key="3">
    <source>
        <dbReference type="Proteomes" id="UP000620124"/>
    </source>
</evidence>
<comment type="caution">
    <text evidence="2">The sequence shown here is derived from an EMBL/GenBank/DDBJ whole genome shotgun (WGS) entry which is preliminary data.</text>
</comment>
<keyword evidence="3" id="KW-1185">Reference proteome</keyword>